<keyword evidence="1" id="KW-0812">Transmembrane</keyword>
<feature type="transmembrane region" description="Helical" evidence="1">
    <location>
        <begin position="128"/>
        <end position="155"/>
    </location>
</feature>
<keyword evidence="1" id="KW-0472">Membrane</keyword>
<name>A0ABM8RN71_9BACT</name>
<comment type="caution">
    <text evidence="2">The sequence shown here is derived from an EMBL/GenBank/DDBJ whole genome shotgun (WGS) entry which is preliminary data.</text>
</comment>
<evidence type="ECO:0000313" key="3">
    <source>
        <dbReference type="Proteomes" id="UP000675880"/>
    </source>
</evidence>
<organism evidence="2 3">
    <name type="scientific">Nitrospira defluvii</name>
    <dbReference type="NCBI Taxonomy" id="330214"/>
    <lineage>
        <taxon>Bacteria</taxon>
        <taxon>Pseudomonadati</taxon>
        <taxon>Nitrospirota</taxon>
        <taxon>Nitrospiria</taxon>
        <taxon>Nitrospirales</taxon>
        <taxon>Nitrospiraceae</taxon>
        <taxon>Nitrospira</taxon>
    </lineage>
</organism>
<gene>
    <name evidence="2" type="ORF">NSPZN2_30689</name>
</gene>
<dbReference type="Proteomes" id="UP000675880">
    <property type="component" value="Unassembled WGS sequence"/>
</dbReference>
<dbReference type="RefSeq" id="WP_213042816.1">
    <property type="nucleotide sequence ID" value="NZ_CAJNBJ010000016.1"/>
</dbReference>
<protein>
    <submittedName>
        <fullName evidence="2">Copper resistance protein CopD</fullName>
    </submittedName>
</protein>
<reference evidence="2 3" key="1">
    <citation type="submission" date="2021-02" db="EMBL/GenBank/DDBJ databases">
        <authorList>
            <person name="Han P."/>
        </authorList>
    </citation>
    <scope>NUCLEOTIDE SEQUENCE [LARGE SCALE GENOMIC DNA]</scope>
    <source>
        <strain evidence="2">Candidatus Nitrospira sp. ZN2</strain>
    </source>
</reference>
<proteinExistence type="predicted"/>
<feature type="transmembrane region" description="Helical" evidence="1">
    <location>
        <begin position="6"/>
        <end position="30"/>
    </location>
</feature>
<evidence type="ECO:0000313" key="2">
    <source>
        <dbReference type="EMBL" id="CAE6761974.1"/>
    </source>
</evidence>
<feature type="transmembrane region" description="Helical" evidence="1">
    <location>
        <begin position="50"/>
        <end position="74"/>
    </location>
</feature>
<accession>A0ABM8RN71</accession>
<evidence type="ECO:0000256" key="1">
    <source>
        <dbReference type="SAM" id="Phobius"/>
    </source>
</evidence>
<sequence length="157" mass="17265">MFALVWIHLLAAVVWVGGMVFLSVVLVPVLKQDGGFAKHVVLFRTIAYRFRALVWGAMGILIVTGSVMAVGRSIPLLEPWQWPTIFLAKISVVAFLFTLTLAHDLVVGPQVRRILGTAEAERSARDRVLVRYSALVPRLSLLVALLVLLLAVVLART</sequence>
<keyword evidence="1" id="KW-1133">Transmembrane helix</keyword>
<feature type="transmembrane region" description="Helical" evidence="1">
    <location>
        <begin position="86"/>
        <end position="107"/>
    </location>
</feature>
<keyword evidence="3" id="KW-1185">Reference proteome</keyword>
<dbReference type="EMBL" id="CAJNBJ010000016">
    <property type="protein sequence ID" value="CAE6761974.1"/>
    <property type="molecule type" value="Genomic_DNA"/>
</dbReference>